<evidence type="ECO:0000256" key="1">
    <source>
        <dbReference type="SAM" id="MobiDB-lite"/>
    </source>
</evidence>
<gene>
    <name evidence="2" type="ORF">GLW04_13575</name>
</gene>
<dbReference type="EMBL" id="WMET01000003">
    <property type="protein sequence ID" value="MYL20928.1"/>
    <property type="molecule type" value="Genomic_DNA"/>
</dbReference>
<proteinExistence type="predicted"/>
<dbReference type="AlphaFoldDB" id="A0A845DUZ1"/>
<dbReference type="RefSeq" id="WP_160838161.1">
    <property type="nucleotide sequence ID" value="NZ_WMET01000003.1"/>
</dbReference>
<evidence type="ECO:0000313" key="2">
    <source>
        <dbReference type="EMBL" id="MYL20928.1"/>
    </source>
</evidence>
<organism evidence="2 3">
    <name type="scientific">Halobacillus litoralis</name>
    <dbReference type="NCBI Taxonomy" id="45668"/>
    <lineage>
        <taxon>Bacteria</taxon>
        <taxon>Bacillati</taxon>
        <taxon>Bacillota</taxon>
        <taxon>Bacilli</taxon>
        <taxon>Bacillales</taxon>
        <taxon>Bacillaceae</taxon>
        <taxon>Halobacillus</taxon>
    </lineage>
</organism>
<protein>
    <submittedName>
        <fullName evidence="2">Uncharacterized protein</fullName>
    </submittedName>
</protein>
<sequence length="56" mass="6407">MKTGPKEAFQKIYETFAGEQKQKAWNPVLTEGLKEEGEVDTNRQQNKTPGCMKESF</sequence>
<evidence type="ECO:0000313" key="3">
    <source>
        <dbReference type="Proteomes" id="UP000460949"/>
    </source>
</evidence>
<feature type="region of interest" description="Disordered" evidence="1">
    <location>
        <begin position="32"/>
        <end position="56"/>
    </location>
</feature>
<dbReference type="Proteomes" id="UP000460949">
    <property type="component" value="Unassembled WGS sequence"/>
</dbReference>
<reference evidence="2 3" key="1">
    <citation type="submission" date="2019-11" db="EMBL/GenBank/DDBJ databases">
        <title>Genome sequences of 17 halophilic strains isolated from different environments.</title>
        <authorList>
            <person name="Furrow R.E."/>
        </authorList>
    </citation>
    <scope>NUCLEOTIDE SEQUENCE [LARGE SCALE GENOMIC DNA]</scope>
    <source>
        <strain evidence="2 3">22511_23_Filter</strain>
    </source>
</reference>
<accession>A0A845DUZ1</accession>
<name>A0A845DUZ1_9BACI</name>
<comment type="caution">
    <text evidence="2">The sequence shown here is derived from an EMBL/GenBank/DDBJ whole genome shotgun (WGS) entry which is preliminary data.</text>
</comment>